<keyword evidence="11" id="KW-0378">Hydrolase</keyword>
<keyword evidence="24" id="KW-1185">Reference proteome</keyword>
<comment type="catalytic activity">
    <reaction evidence="21">
        <text>N(6)-acetyl-L-lysyl-[histone] + H2O = L-lysyl-[histone] + acetate</text>
        <dbReference type="Rhea" id="RHEA:58196"/>
        <dbReference type="Rhea" id="RHEA-COMP:9845"/>
        <dbReference type="Rhea" id="RHEA-COMP:11338"/>
        <dbReference type="ChEBI" id="CHEBI:15377"/>
        <dbReference type="ChEBI" id="CHEBI:29969"/>
        <dbReference type="ChEBI" id="CHEBI:30089"/>
        <dbReference type="ChEBI" id="CHEBI:61930"/>
        <dbReference type="EC" id="3.5.1.98"/>
    </reaction>
    <physiologicalReaction direction="left-to-right" evidence="21">
        <dbReference type="Rhea" id="RHEA:58197"/>
    </physiologicalReaction>
</comment>
<dbReference type="PRINTS" id="PR01270">
    <property type="entry name" value="HDASUPER"/>
</dbReference>
<dbReference type="PANTHER" id="PTHR10625">
    <property type="entry name" value="HISTONE DEACETYLASE HDAC1-RELATED"/>
    <property type="match status" value="1"/>
</dbReference>
<dbReference type="InterPro" id="IPR003084">
    <property type="entry name" value="HDAC_I/II"/>
</dbReference>
<evidence type="ECO:0000256" key="17">
    <source>
        <dbReference type="ARBA" id="ARBA00041964"/>
    </source>
</evidence>
<comment type="catalytic activity">
    <reaction evidence="20">
        <text>N(6)-(2E)-butenoyl-L-lysyl-[protein] + H2O = (2E)-2-butenoate + L-lysyl-[protein]</text>
        <dbReference type="Rhea" id="RHEA:69172"/>
        <dbReference type="Rhea" id="RHEA-COMP:9752"/>
        <dbReference type="Rhea" id="RHEA-COMP:13707"/>
        <dbReference type="ChEBI" id="CHEBI:15377"/>
        <dbReference type="ChEBI" id="CHEBI:29969"/>
        <dbReference type="ChEBI" id="CHEBI:35899"/>
        <dbReference type="ChEBI" id="CHEBI:137954"/>
    </reaction>
    <physiologicalReaction direction="left-to-right" evidence="20">
        <dbReference type="Rhea" id="RHEA:69173"/>
    </physiologicalReaction>
</comment>
<keyword evidence="10" id="KW-0479">Metal-binding</keyword>
<evidence type="ECO:0000256" key="20">
    <source>
        <dbReference type="ARBA" id="ARBA00049193"/>
    </source>
</evidence>
<sequence length="729" mass="81276">MEEKETFSLAQKELSENVFEQKISGDCNDTGYRKNSSAHSNKQEIATVRHRDNGPKKYPVFLFSSQQSPRGNENSMAHYDETFDEGTNFSLAQKELVKNTLKKKVSKHCDDIFLVNSDALSSKQEIMTCGDLYSKADCIFLPQENTNAKENTNTQDGEKKLVNEAGYNPSHESLHSVSVSFSESSANSNRTMCSSSLRFVKSKIEEYNKVCLNCKGDDEVDELLCLNCVTSEKHDSKSDSKQCSSETKFEKKLSRSGTLTLRDNMEAKDVTLLDRNSGDLNHSLIEAVLDDKKNFNDPFDLFSDDDTEPKKYQHIKRKLTQTILASDQNNCHSTLESVDTMLPLTVETVDCKKLKLTGRVSYVHSDELLQKVNCLTRIEGRADLVHSLIQAYGLLQYVDVIPPRIATEAEILGFHSSDYIDFLRGVSTANDEEEGMGDPSKLFSEAEAFGLSYDCPLQDGIFETASLISGASVVAADTLIRGQADMAINWYGGWHHAKRDSASGFCYINDIVLAILKLREKFDKVLYVDIDLHHGDGVEEAFSLTSKVMTVSFHKYASGFFPGSGAVNNVGLNRGKFYAVNVPLQDGIKDAEFCSVFFRVMKVVKEKFSPEAVVLQCGADGLSEDHMASFNLTHVGLAKCVCFMLTWNLPTLLLGGGGYNFASTSKCWTFLTALVARRKLPVEIPEHENLLAYGPDYQMSTTVGNRRDCNSKQYLLNLIAKISRNLENI</sequence>
<evidence type="ECO:0000256" key="2">
    <source>
        <dbReference type="ARBA" id="ARBA00004123"/>
    </source>
</evidence>
<evidence type="ECO:0000256" key="6">
    <source>
        <dbReference type="ARBA" id="ARBA00012111"/>
    </source>
</evidence>
<dbReference type="AlphaFoldDB" id="A0AAE0ZPU2"/>
<dbReference type="Proteomes" id="UP001283361">
    <property type="component" value="Unassembled WGS sequence"/>
</dbReference>
<evidence type="ECO:0000313" key="24">
    <source>
        <dbReference type="Proteomes" id="UP001283361"/>
    </source>
</evidence>
<evidence type="ECO:0000256" key="4">
    <source>
        <dbReference type="ARBA" id="ARBA00004496"/>
    </source>
</evidence>
<dbReference type="Gene3D" id="3.40.800.20">
    <property type="entry name" value="Histone deacetylase domain"/>
    <property type="match status" value="1"/>
</dbReference>
<dbReference type="GO" id="GO:0005737">
    <property type="term" value="C:cytoplasm"/>
    <property type="evidence" value="ECO:0007669"/>
    <property type="project" value="UniProtKB-SubCell"/>
</dbReference>
<keyword evidence="13" id="KW-0805">Transcription regulation</keyword>
<evidence type="ECO:0000256" key="14">
    <source>
        <dbReference type="ARBA" id="ARBA00023163"/>
    </source>
</evidence>
<comment type="catalytic activity">
    <reaction evidence="19">
        <text>N(6)-acetyl-L-lysyl-[protein] + H2O = L-lysyl-[protein] + acetate</text>
        <dbReference type="Rhea" id="RHEA:58108"/>
        <dbReference type="Rhea" id="RHEA-COMP:9752"/>
        <dbReference type="Rhea" id="RHEA-COMP:10731"/>
        <dbReference type="ChEBI" id="CHEBI:15377"/>
        <dbReference type="ChEBI" id="CHEBI:29969"/>
        <dbReference type="ChEBI" id="CHEBI:30089"/>
        <dbReference type="ChEBI" id="CHEBI:61930"/>
    </reaction>
    <physiologicalReaction direction="left-to-right" evidence="19">
        <dbReference type="Rhea" id="RHEA:58109"/>
    </physiologicalReaction>
</comment>
<evidence type="ECO:0000256" key="15">
    <source>
        <dbReference type="ARBA" id="ARBA00023242"/>
    </source>
</evidence>
<dbReference type="SUPFAM" id="SSF52768">
    <property type="entry name" value="Arginase/deacetylase"/>
    <property type="match status" value="1"/>
</dbReference>
<evidence type="ECO:0000256" key="19">
    <source>
        <dbReference type="ARBA" id="ARBA00049136"/>
    </source>
</evidence>
<organism evidence="23 24">
    <name type="scientific">Elysia crispata</name>
    <name type="common">lettuce slug</name>
    <dbReference type="NCBI Taxonomy" id="231223"/>
    <lineage>
        <taxon>Eukaryota</taxon>
        <taxon>Metazoa</taxon>
        <taxon>Spiralia</taxon>
        <taxon>Lophotrochozoa</taxon>
        <taxon>Mollusca</taxon>
        <taxon>Gastropoda</taxon>
        <taxon>Heterobranchia</taxon>
        <taxon>Euthyneura</taxon>
        <taxon>Panpulmonata</taxon>
        <taxon>Sacoglossa</taxon>
        <taxon>Placobranchoidea</taxon>
        <taxon>Plakobranchidae</taxon>
        <taxon>Elysia</taxon>
    </lineage>
</organism>
<evidence type="ECO:0000313" key="23">
    <source>
        <dbReference type="EMBL" id="KAK3773375.1"/>
    </source>
</evidence>
<evidence type="ECO:0000256" key="9">
    <source>
        <dbReference type="ARBA" id="ARBA00022491"/>
    </source>
</evidence>
<evidence type="ECO:0000256" key="5">
    <source>
        <dbReference type="ARBA" id="ARBA00006457"/>
    </source>
</evidence>
<dbReference type="GO" id="GO:0005634">
    <property type="term" value="C:nucleus"/>
    <property type="evidence" value="ECO:0007669"/>
    <property type="project" value="UniProtKB-SubCell"/>
</dbReference>
<reference evidence="23" key="1">
    <citation type="journal article" date="2023" name="G3 (Bethesda)">
        <title>A reference genome for the long-term kleptoplast-retaining sea slug Elysia crispata morphotype clarki.</title>
        <authorList>
            <person name="Eastman K.E."/>
            <person name="Pendleton A.L."/>
            <person name="Shaikh M.A."/>
            <person name="Suttiyut T."/>
            <person name="Ogas R."/>
            <person name="Tomko P."/>
            <person name="Gavelis G."/>
            <person name="Widhalm J.R."/>
            <person name="Wisecaver J.H."/>
        </authorList>
    </citation>
    <scope>NUCLEOTIDE SEQUENCE</scope>
    <source>
        <strain evidence="23">ECLA1</strain>
    </source>
</reference>
<keyword evidence="14" id="KW-0804">Transcription</keyword>
<evidence type="ECO:0000256" key="3">
    <source>
        <dbReference type="ARBA" id="ARBA00004286"/>
    </source>
</evidence>
<dbReference type="GO" id="GO:0141221">
    <property type="term" value="F:histone deacetylase activity, hydrolytic mechanism"/>
    <property type="evidence" value="ECO:0007669"/>
    <property type="project" value="UniProtKB-EC"/>
</dbReference>
<protein>
    <recommendedName>
        <fullName evidence="16">Histone deacetylase 8</fullName>
        <ecNumber evidence="6">3.5.1.98</ecNumber>
    </recommendedName>
    <alternativeName>
        <fullName evidence="17">Protein deacetylase HDAC8</fullName>
    </alternativeName>
    <alternativeName>
        <fullName evidence="18">Protein decrotonylase HDAC8</fullName>
    </alternativeName>
</protein>
<comment type="subcellular location">
    <subcellularLocation>
        <location evidence="3">Chromosome</location>
    </subcellularLocation>
    <subcellularLocation>
        <location evidence="4">Cytoplasm</location>
    </subcellularLocation>
    <subcellularLocation>
        <location evidence="2">Nucleus</location>
    </subcellularLocation>
</comment>
<keyword evidence="12" id="KW-0156">Chromatin regulator</keyword>
<gene>
    <name evidence="23" type="ORF">RRG08_023252</name>
</gene>
<evidence type="ECO:0000256" key="16">
    <source>
        <dbReference type="ARBA" id="ARBA00040347"/>
    </source>
</evidence>
<evidence type="ECO:0000256" key="21">
    <source>
        <dbReference type="ARBA" id="ARBA00049416"/>
    </source>
</evidence>
<dbReference type="InterPro" id="IPR000286">
    <property type="entry name" value="HDACs"/>
</dbReference>
<dbReference type="PANTHER" id="PTHR10625:SF14">
    <property type="entry name" value="HISTONE DEACETYLASE 8"/>
    <property type="match status" value="1"/>
</dbReference>
<dbReference type="GO" id="GO:0031507">
    <property type="term" value="P:heterochromatin formation"/>
    <property type="evidence" value="ECO:0007669"/>
    <property type="project" value="TreeGrafter"/>
</dbReference>
<feature type="domain" description="Histone deacetylase" evidence="22">
    <location>
        <begin position="380"/>
        <end position="673"/>
    </location>
</feature>
<dbReference type="Pfam" id="PF00850">
    <property type="entry name" value="Hist_deacetyl"/>
    <property type="match status" value="1"/>
</dbReference>
<evidence type="ECO:0000256" key="1">
    <source>
        <dbReference type="ARBA" id="ARBA00001968"/>
    </source>
</evidence>
<evidence type="ECO:0000256" key="11">
    <source>
        <dbReference type="ARBA" id="ARBA00022801"/>
    </source>
</evidence>
<dbReference type="PRINTS" id="PR01271">
    <property type="entry name" value="HISDACETLASE"/>
</dbReference>
<name>A0AAE0ZPU2_9GAST</name>
<comment type="similarity">
    <text evidence="5">Belongs to the histone deacetylase family. HD type 1 subfamily.</text>
</comment>
<keyword evidence="7" id="KW-0158">Chromosome</keyword>
<comment type="cofactor">
    <cofactor evidence="1">
        <name>a divalent metal cation</name>
        <dbReference type="ChEBI" id="CHEBI:60240"/>
    </cofactor>
</comment>
<evidence type="ECO:0000256" key="18">
    <source>
        <dbReference type="ARBA" id="ARBA00042783"/>
    </source>
</evidence>
<dbReference type="GO" id="GO:0005694">
    <property type="term" value="C:chromosome"/>
    <property type="evidence" value="ECO:0007669"/>
    <property type="project" value="UniProtKB-SubCell"/>
</dbReference>
<evidence type="ECO:0000259" key="22">
    <source>
        <dbReference type="Pfam" id="PF00850"/>
    </source>
</evidence>
<dbReference type="InterPro" id="IPR037138">
    <property type="entry name" value="His_deacetylse_dom_sf"/>
</dbReference>
<dbReference type="InterPro" id="IPR023801">
    <property type="entry name" value="His_deacetylse_dom"/>
</dbReference>
<proteinExistence type="inferred from homology"/>
<dbReference type="EMBL" id="JAWDGP010003545">
    <property type="protein sequence ID" value="KAK3773375.1"/>
    <property type="molecule type" value="Genomic_DNA"/>
</dbReference>
<dbReference type="EC" id="3.5.1.98" evidence="6"/>
<evidence type="ECO:0000256" key="7">
    <source>
        <dbReference type="ARBA" id="ARBA00022454"/>
    </source>
</evidence>
<dbReference type="InterPro" id="IPR023696">
    <property type="entry name" value="Ureohydrolase_dom_sf"/>
</dbReference>
<dbReference type="FunFam" id="3.40.800.20:FF:000006">
    <property type="entry name" value="Histone deacetylase 8"/>
    <property type="match status" value="1"/>
</dbReference>
<keyword evidence="9" id="KW-0678">Repressor</keyword>
<evidence type="ECO:0000256" key="13">
    <source>
        <dbReference type="ARBA" id="ARBA00023015"/>
    </source>
</evidence>
<dbReference type="GO" id="GO:0046872">
    <property type="term" value="F:metal ion binding"/>
    <property type="evidence" value="ECO:0007669"/>
    <property type="project" value="UniProtKB-KW"/>
</dbReference>
<accession>A0AAE0ZPU2</accession>
<comment type="caution">
    <text evidence="23">The sequence shown here is derived from an EMBL/GenBank/DDBJ whole genome shotgun (WGS) entry which is preliminary data.</text>
</comment>
<evidence type="ECO:0000256" key="10">
    <source>
        <dbReference type="ARBA" id="ARBA00022723"/>
    </source>
</evidence>
<evidence type="ECO:0000256" key="8">
    <source>
        <dbReference type="ARBA" id="ARBA00022490"/>
    </source>
</evidence>
<keyword evidence="8" id="KW-0963">Cytoplasm</keyword>
<keyword evidence="15" id="KW-0539">Nucleus</keyword>
<evidence type="ECO:0000256" key="12">
    <source>
        <dbReference type="ARBA" id="ARBA00022853"/>
    </source>
</evidence>